<gene>
    <name evidence="2" type="ORF">KUCA_T00000248001</name>
</gene>
<reference evidence="2" key="2">
    <citation type="submission" date="2014-02" db="EMBL/GenBank/DDBJ databases">
        <title>Complete DNA sequence of /Kuraishia capsulata/ illustrates novel genomic features among budding yeasts (/Saccharomycotina/).</title>
        <authorList>
            <person name="Morales L."/>
            <person name="Noel B."/>
            <person name="Porcel B."/>
            <person name="Marcet-Houben M."/>
            <person name="Hullo M-F."/>
            <person name="Sacerdot C."/>
            <person name="Tekaia F."/>
            <person name="Leh-Louis V."/>
            <person name="Despons L."/>
            <person name="Khanna V."/>
            <person name="Aury J-M."/>
            <person name="Barbe V."/>
            <person name="Couloux A."/>
            <person name="Labadie K."/>
            <person name="Pelletier E."/>
            <person name="Souciet J-L."/>
            <person name="Boekhout T."/>
            <person name="Gabaldon T."/>
            <person name="Wincker P."/>
            <person name="Dujon B."/>
        </authorList>
    </citation>
    <scope>NUCLEOTIDE SEQUENCE</scope>
    <source>
        <strain evidence="2">CBS 1993</strain>
    </source>
</reference>
<keyword evidence="3" id="KW-1185">Reference proteome</keyword>
<dbReference type="RefSeq" id="XP_022456305.1">
    <property type="nucleotide sequence ID" value="XM_022604769.1"/>
</dbReference>
<evidence type="ECO:0000313" key="2">
    <source>
        <dbReference type="EMBL" id="CDK24288.1"/>
    </source>
</evidence>
<dbReference type="GeneID" id="34517693"/>
<proteinExistence type="predicted"/>
<accession>W6MFV1</accession>
<reference evidence="2" key="1">
    <citation type="submission" date="2013-12" db="EMBL/GenBank/DDBJ databases">
        <authorList>
            <person name="Genoscope - CEA"/>
        </authorList>
    </citation>
    <scope>NUCLEOTIDE SEQUENCE</scope>
    <source>
        <strain evidence="2">CBS 1993</strain>
    </source>
</reference>
<organism evidence="2 3">
    <name type="scientific">Kuraishia capsulata CBS 1993</name>
    <dbReference type="NCBI Taxonomy" id="1382522"/>
    <lineage>
        <taxon>Eukaryota</taxon>
        <taxon>Fungi</taxon>
        <taxon>Dikarya</taxon>
        <taxon>Ascomycota</taxon>
        <taxon>Saccharomycotina</taxon>
        <taxon>Pichiomycetes</taxon>
        <taxon>Pichiales</taxon>
        <taxon>Pichiaceae</taxon>
        <taxon>Kuraishia</taxon>
    </lineage>
</organism>
<keyword evidence="1" id="KW-1133">Transmembrane helix</keyword>
<sequence>MTSKKVLGTPLSSFICRLESWVRAYYFLCPYYVMSTGEAISLHIFTIIAVAISVYYTGGFFCRLWSIVWRILTNDRFQTVVDCTIDWLFFNASTSLSHFTWGNTTNEYPIDVSSVQERPWVH</sequence>
<dbReference type="Proteomes" id="UP000019384">
    <property type="component" value="Unassembled WGS sequence"/>
</dbReference>
<name>W6MFV1_9ASCO</name>
<protein>
    <submittedName>
        <fullName evidence="2">Uncharacterized protein</fullName>
    </submittedName>
</protein>
<evidence type="ECO:0000256" key="1">
    <source>
        <dbReference type="SAM" id="Phobius"/>
    </source>
</evidence>
<evidence type="ECO:0000313" key="3">
    <source>
        <dbReference type="Proteomes" id="UP000019384"/>
    </source>
</evidence>
<dbReference type="AlphaFoldDB" id="W6MFV1"/>
<feature type="transmembrane region" description="Helical" evidence="1">
    <location>
        <begin position="40"/>
        <end position="62"/>
    </location>
</feature>
<keyword evidence="1" id="KW-0472">Membrane</keyword>
<dbReference type="EMBL" id="HG793125">
    <property type="protein sequence ID" value="CDK24288.1"/>
    <property type="molecule type" value="Genomic_DNA"/>
</dbReference>
<keyword evidence="1" id="KW-0812">Transmembrane</keyword>
<dbReference type="HOGENOM" id="CLU_2027085_0_0_1"/>